<organism evidence="1 2">
    <name type="scientific">Rhododendron griersonianum</name>
    <dbReference type="NCBI Taxonomy" id="479676"/>
    <lineage>
        <taxon>Eukaryota</taxon>
        <taxon>Viridiplantae</taxon>
        <taxon>Streptophyta</taxon>
        <taxon>Embryophyta</taxon>
        <taxon>Tracheophyta</taxon>
        <taxon>Spermatophyta</taxon>
        <taxon>Magnoliopsida</taxon>
        <taxon>eudicotyledons</taxon>
        <taxon>Gunneridae</taxon>
        <taxon>Pentapetalae</taxon>
        <taxon>asterids</taxon>
        <taxon>Ericales</taxon>
        <taxon>Ericaceae</taxon>
        <taxon>Ericoideae</taxon>
        <taxon>Rhodoreae</taxon>
        <taxon>Rhododendron</taxon>
    </lineage>
</organism>
<sequence length="124" mass="14512">MNPRVAIQATSRDHIALWFRPLPLLPWKTIVREITFVKDEHFRWYWPQAATTLGSRTRVALNVPLIYSQLHPKGEGSYYSRLSHTSPCLITMDGSVKEEDEDDKDMEMCMSFEHRISDLPDYEV</sequence>
<protein>
    <submittedName>
        <fullName evidence="1">Uncharacterized protein</fullName>
    </submittedName>
</protein>
<proteinExistence type="predicted"/>
<comment type="caution">
    <text evidence="1">The sequence shown here is derived from an EMBL/GenBank/DDBJ whole genome shotgun (WGS) entry which is preliminary data.</text>
</comment>
<keyword evidence="2" id="KW-1185">Reference proteome</keyword>
<gene>
    <name evidence="1" type="ORF">RHGRI_013141</name>
</gene>
<evidence type="ECO:0000313" key="2">
    <source>
        <dbReference type="Proteomes" id="UP000823749"/>
    </source>
</evidence>
<dbReference type="Proteomes" id="UP000823749">
    <property type="component" value="Chromosome 5"/>
</dbReference>
<dbReference type="AlphaFoldDB" id="A0AAV6K4G6"/>
<reference evidence="1" key="1">
    <citation type="submission" date="2020-08" db="EMBL/GenBank/DDBJ databases">
        <title>Plant Genome Project.</title>
        <authorList>
            <person name="Zhang R.-G."/>
        </authorList>
    </citation>
    <scope>NUCLEOTIDE SEQUENCE</scope>
    <source>
        <strain evidence="1">WSP0</strain>
        <tissue evidence="1">Leaf</tissue>
    </source>
</reference>
<accession>A0AAV6K4G6</accession>
<evidence type="ECO:0000313" key="1">
    <source>
        <dbReference type="EMBL" id="KAG5547356.1"/>
    </source>
</evidence>
<dbReference type="EMBL" id="JACTNZ010000005">
    <property type="protein sequence ID" value="KAG5547356.1"/>
    <property type="molecule type" value="Genomic_DNA"/>
</dbReference>
<name>A0AAV6K4G6_9ERIC</name>